<dbReference type="Proteomes" id="UP001174936">
    <property type="component" value="Unassembled WGS sequence"/>
</dbReference>
<keyword evidence="1" id="KW-0472">Membrane</keyword>
<name>A0AA40CVG6_9PEZI</name>
<accession>A0AA40CVG6</accession>
<evidence type="ECO:0008006" key="4">
    <source>
        <dbReference type="Google" id="ProtNLM"/>
    </source>
</evidence>
<dbReference type="EMBL" id="JAULSV010000002">
    <property type="protein sequence ID" value="KAK0652911.1"/>
    <property type="molecule type" value="Genomic_DNA"/>
</dbReference>
<keyword evidence="1" id="KW-0812">Transmembrane</keyword>
<keyword evidence="1" id="KW-1133">Transmembrane helix</keyword>
<gene>
    <name evidence="2" type="ORF">B0T16DRAFT_107419</name>
</gene>
<reference evidence="2" key="1">
    <citation type="submission" date="2023-06" db="EMBL/GenBank/DDBJ databases">
        <title>Genome-scale phylogeny and comparative genomics of the fungal order Sordariales.</title>
        <authorList>
            <consortium name="Lawrence Berkeley National Laboratory"/>
            <person name="Hensen N."/>
            <person name="Bonometti L."/>
            <person name="Westerberg I."/>
            <person name="Brannstrom I.O."/>
            <person name="Guillou S."/>
            <person name="Cros-Aarteil S."/>
            <person name="Calhoun S."/>
            <person name="Haridas S."/>
            <person name="Kuo A."/>
            <person name="Mondo S."/>
            <person name="Pangilinan J."/>
            <person name="Riley R."/>
            <person name="Labutti K."/>
            <person name="Andreopoulos B."/>
            <person name="Lipzen A."/>
            <person name="Chen C."/>
            <person name="Yanf M."/>
            <person name="Daum C."/>
            <person name="Ng V."/>
            <person name="Clum A."/>
            <person name="Steindorff A."/>
            <person name="Ohm R."/>
            <person name="Martin F."/>
            <person name="Silar P."/>
            <person name="Natvig D."/>
            <person name="Lalanne C."/>
            <person name="Gautier V."/>
            <person name="Ament-Velasquez S.L."/>
            <person name="Kruys A."/>
            <person name="Hutchinson M.I."/>
            <person name="Powell A.J."/>
            <person name="Barry K."/>
            <person name="Miller A.N."/>
            <person name="Grigoriev I.V."/>
            <person name="Debuchy R."/>
            <person name="Gladieux P."/>
            <person name="Thoren M.H."/>
            <person name="Johannesson H."/>
        </authorList>
    </citation>
    <scope>NUCLEOTIDE SEQUENCE</scope>
    <source>
        <strain evidence="2">SMH2532-1</strain>
    </source>
</reference>
<feature type="transmembrane region" description="Helical" evidence="1">
    <location>
        <begin position="67"/>
        <end position="96"/>
    </location>
</feature>
<protein>
    <recommendedName>
        <fullName evidence="4">Transmembrane protein</fullName>
    </recommendedName>
</protein>
<evidence type="ECO:0000313" key="3">
    <source>
        <dbReference type="Proteomes" id="UP001174936"/>
    </source>
</evidence>
<evidence type="ECO:0000313" key="2">
    <source>
        <dbReference type="EMBL" id="KAK0652911.1"/>
    </source>
</evidence>
<organism evidence="2 3">
    <name type="scientific">Cercophora newfieldiana</name>
    <dbReference type="NCBI Taxonomy" id="92897"/>
    <lineage>
        <taxon>Eukaryota</taxon>
        <taxon>Fungi</taxon>
        <taxon>Dikarya</taxon>
        <taxon>Ascomycota</taxon>
        <taxon>Pezizomycotina</taxon>
        <taxon>Sordariomycetes</taxon>
        <taxon>Sordariomycetidae</taxon>
        <taxon>Sordariales</taxon>
        <taxon>Lasiosphaeriaceae</taxon>
        <taxon>Cercophora</taxon>
    </lineage>
</organism>
<feature type="transmembrane region" description="Helical" evidence="1">
    <location>
        <begin position="116"/>
        <end position="140"/>
    </location>
</feature>
<comment type="caution">
    <text evidence="2">The sequence shown here is derived from an EMBL/GenBank/DDBJ whole genome shotgun (WGS) entry which is preliminary data.</text>
</comment>
<dbReference type="AlphaFoldDB" id="A0AA40CVG6"/>
<proteinExistence type="predicted"/>
<evidence type="ECO:0000256" key="1">
    <source>
        <dbReference type="SAM" id="Phobius"/>
    </source>
</evidence>
<sequence>MNWREGHIEGRTRKKWYSDFPCFGRRQRWDLRHWTVGSRRASDMGKVRMDGWGVGDMRSAYIYIRESWGLCIIFYSCVFSCFALENLVCLSCRVPWRLAGKLRRGNFTLNTWMFRFSSYLLMLCFLLLVGAFLSCFQVYAL</sequence>
<keyword evidence="3" id="KW-1185">Reference proteome</keyword>